<dbReference type="InterPro" id="IPR050550">
    <property type="entry name" value="SEC23_SEC24_subfamily"/>
</dbReference>
<protein>
    <recommendedName>
        <fullName evidence="2">Sec23/Sec24 trunk domain-containing protein</fullName>
    </recommendedName>
</protein>
<name>A0ABQ8YQJ5_9EUKA</name>
<feature type="compositionally biased region" description="Basic and acidic residues" evidence="1">
    <location>
        <begin position="690"/>
        <end position="700"/>
    </location>
</feature>
<gene>
    <name evidence="3" type="ORF">M0813_02091</name>
</gene>
<feature type="compositionally biased region" description="Basic and acidic residues" evidence="1">
    <location>
        <begin position="90"/>
        <end position="121"/>
    </location>
</feature>
<dbReference type="PANTHER" id="PTHR13803">
    <property type="entry name" value="SEC24-RELATED PROTEIN"/>
    <property type="match status" value="1"/>
</dbReference>
<keyword evidence="4" id="KW-1185">Reference proteome</keyword>
<comment type="caution">
    <text evidence="3">The sequence shown here is derived from an EMBL/GenBank/DDBJ whole genome shotgun (WGS) entry which is preliminary data.</text>
</comment>
<sequence>MELATKAIYIPKKHLVQKRKETKKSGSESFEDSDEELAQSTNVISIDLGTIKKRALEVSNVNKFCSCSKCEAALNKFSIKLTKEEYLKQQKEEKEKEKEKEKENENEKEKEDENEKETEKDSDLEDDDLEDEEETLFNEETIPNGSIIWKCEFCGNINLFKDADKVKIPTEQEVDYLVNEQEEKQENVSDESVIVFCIDKSGSMSITSKLEGNKLSQKKLKKMFKQDYSAFGGGGYGQQNQEISWVSRLQCLKIAVGNQIEELSRQYPDRKVVLVTFSNEVTVYGSGMNESLVVKDQDLDNEEELINLGTNFELPPPVKESGRSMIKKVYSLNENGQTALGPAVALSIAIASQKVGSKVILCTDGQSNIGIGSLEVEGEKLEQTDQFYSRMGEMCTNSGVIFDIITIRDTDCNLEKIGTISTQSGGDTLILKPVELADRFKNIMSNSVIATSVNIQVILHKCLFVYDEDDRKVGTRLEQEIGNVTEDHELSFNYGIKEFGADDIEEAKKNQKNLYFQLQIRYTSLNGGKWNRTVTKKLSTTQDIGEALNEIDYDLWNQNVVQRGATYAIKGDLKKSKNILRSHGRRFKKLLKKNKDKNKKSKKGKMARMEFGKQKRVLRKVMRQELSSSSSSLSSEEFSSNSSSMESTDDEEGSSTNSEIESTKKEKVKKKKKEKKFSVSFLKRQRSKKREKEKIKDKKEREKRKKSGRRVDTTSKILFRAKKFSKKKKKVLTSSSDEELEREYRKKSVKNKRAMTSSSEDSSESVSDSDTASSDISD</sequence>
<evidence type="ECO:0000259" key="2">
    <source>
        <dbReference type="Pfam" id="PF04811"/>
    </source>
</evidence>
<evidence type="ECO:0000313" key="3">
    <source>
        <dbReference type="EMBL" id="KAJ6246838.1"/>
    </source>
</evidence>
<feature type="region of interest" description="Disordered" evidence="1">
    <location>
        <begin position="90"/>
        <end position="134"/>
    </location>
</feature>
<feature type="compositionally biased region" description="Basic residues" evidence="1">
    <location>
        <begin position="592"/>
        <end position="606"/>
    </location>
</feature>
<dbReference type="Gene3D" id="3.40.50.410">
    <property type="entry name" value="von Willebrand factor, type A domain"/>
    <property type="match status" value="1"/>
</dbReference>
<dbReference type="Pfam" id="PF04811">
    <property type="entry name" value="Sec23_trunk"/>
    <property type="match status" value="1"/>
</dbReference>
<dbReference type="InterPro" id="IPR006896">
    <property type="entry name" value="Sec23/24_trunk_dom"/>
</dbReference>
<feature type="compositionally biased region" description="Low complexity" evidence="1">
    <location>
        <begin position="625"/>
        <end position="646"/>
    </location>
</feature>
<dbReference type="SUPFAM" id="SSF53300">
    <property type="entry name" value="vWA-like"/>
    <property type="match status" value="1"/>
</dbReference>
<feature type="region of interest" description="Disordered" evidence="1">
    <location>
        <begin position="18"/>
        <end position="42"/>
    </location>
</feature>
<evidence type="ECO:0000256" key="1">
    <source>
        <dbReference type="SAM" id="MobiDB-lite"/>
    </source>
</evidence>
<feature type="compositionally biased region" description="Acidic residues" evidence="1">
    <location>
        <begin position="122"/>
        <end position="134"/>
    </location>
</feature>
<feature type="compositionally biased region" description="Basic residues" evidence="1">
    <location>
        <begin position="719"/>
        <end position="731"/>
    </location>
</feature>
<evidence type="ECO:0000313" key="4">
    <source>
        <dbReference type="Proteomes" id="UP001150062"/>
    </source>
</evidence>
<proteinExistence type="predicted"/>
<feature type="compositionally biased region" description="Low complexity" evidence="1">
    <location>
        <begin position="757"/>
        <end position="778"/>
    </location>
</feature>
<dbReference type="EMBL" id="JAOAOG010000131">
    <property type="protein sequence ID" value="KAJ6246838.1"/>
    <property type="molecule type" value="Genomic_DNA"/>
</dbReference>
<reference evidence="3" key="1">
    <citation type="submission" date="2022-08" db="EMBL/GenBank/DDBJ databases">
        <title>Novel sulfate-reducing endosymbionts in the free-living metamonad Anaeramoeba.</title>
        <authorList>
            <person name="Jerlstrom-Hultqvist J."/>
            <person name="Cepicka I."/>
            <person name="Gallot-Lavallee L."/>
            <person name="Salas-Leiva D."/>
            <person name="Curtis B.A."/>
            <person name="Zahonova K."/>
            <person name="Pipaliya S."/>
            <person name="Dacks J."/>
            <person name="Roger A.J."/>
        </authorList>
    </citation>
    <scope>NUCLEOTIDE SEQUENCE</scope>
    <source>
        <strain evidence="3">Schooner1</strain>
    </source>
</reference>
<feature type="compositionally biased region" description="Basic residues" evidence="1">
    <location>
        <begin position="666"/>
        <end position="675"/>
    </location>
</feature>
<accession>A0ABQ8YQJ5</accession>
<feature type="region of interest" description="Disordered" evidence="1">
    <location>
        <begin position="592"/>
        <end position="778"/>
    </location>
</feature>
<feature type="domain" description="Sec23/Sec24 trunk" evidence="2">
    <location>
        <begin position="248"/>
        <end position="432"/>
    </location>
</feature>
<dbReference type="InterPro" id="IPR036465">
    <property type="entry name" value="vWFA_dom_sf"/>
</dbReference>
<organism evidence="3 4">
    <name type="scientific">Anaeramoeba flamelloides</name>
    <dbReference type="NCBI Taxonomy" id="1746091"/>
    <lineage>
        <taxon>Eukaryota</taxon>
        <taxon>Metamonada</taxon>
        <taxon>Anaeramoebidae</taxon>
        <taxon>Anaeramoeba</taxon>
    </lineage>
</organism>
<dbReference type="Proteomes" id="UP001150062">
    <property type="component" value="Unassembled WGS sequence"/>
</dbReference>
<dbReference type="PANTHER" id="PTHR13803:SF36">
    <property type="entry name" value="TYPE A VON WILLEBRAND FACTOR DOMAIN-CONTAINING PROTEIN"/>
    <property type="match status" value="1"/>
</dbReference>